<evidence type="ECO:0000259" key="1">
    <source>
        <dbReference type="Pfam" id="PF19898"/>
    </source>
</evidence>
<comment type="caution">
    <text evidence="3">The sequence shown here is derived from an EMBL/GenBank/DDBJ whole genome shotgun (WGS) entry which is preliminary data.</text>
</comment>
<accession>A0ABT3Y828</accession>
<dbReference type="InterPro" id="IPR045951">
    <property type="entry name" value="DUF6371"/>
</dbReference>
<dbReference type="Pfam" id="PF21957">
    <property type="entry name" value="Zn_ribbon_16"/>
    <property type="match status" value="1"/>
</dbReference>
<evidence type="ECO:0000313" key="3">
    <source>
        <dbReference type="EMBL" id="MCX8534330.1"/>
    </source>
</evidence>
<organism evidence="3 4">
    <name type="scientific">Chryseobacterium luquanense</name>
    <dbReference type="NCBI Taxonomy" id="2983766"/>
    <lineage>
        <taxon>Bacteria</taxon>
        <taxon>Pseudomonadati</taxon>
        <taxon>Bacteroidota</taxon>
        <taxon>Flavobacteriia</taxon>
        <taxon>Flavobacteriales</taxon>
        <taxon>Weeksellaceae</taxon>
        <taxon>Chryseobacterium group</taxon>
        <taxon>Chryseobacterium</taxon>
    </lineage>
</organism>
<evidence type="ECO:0000259" key="2">
    <source>
        <dbReference type="Pfam" id="PF21957"/>
    </source>
</evidence>
<gene>
    <name evidence="3" type="ORF">OEA66_18445</name>
</gene>
<keyword evidence="4" id="KW-1185">Reference proteome</keyword>
<feature type="domain" description="DUF6371" evidence="1">
    <location>
        <begin position="106"/>
        <end position="275"/>
    </location>
</feature>
<sequence>MKQNFKFQLDKSSKKFYCPKCEEKTFARYRDIITMEYLPEKYGRCDRSNNCQHHKNPYLDRYISNHVIADSKFVKKNRDLPLVFFDKQTFEKIVNENRYSKNAFLNNLLVNVRHPFCKKDIDEVAKLYKLGTIVKGSKQGAVAFPFIDINSNIRAVHVKQFDVNNNTKGKPDFFHSMLVRYLKGNLLPIPPWLSSYFKSEKKVSCLFGEHLLKQFPDNPVVLVEAPKTVIYGTLYYGFPREQNDKIWLAVGSKDTFTLDRLKILKNRKVTLYPDLSKDGSTFKQWENKANYFKDKIPGVQFIVSDFLERKATYQEKIDGLDIADFLIKEDWRKYRC</sequence>
<reference evidence="3" key="1">
    <citation type="submission" date="2022-10" db="EMBL/GenBank/DDBJ databases">
        <title>Chryseobacterium sp. nov., a novel bacterial species.</title>
        <authorList>
            <person name="Cao Y."/>
        </authorList>
    </citation>
    <scope>NUCLEOTIDE SEQUENCE</scope>
    <source>
        <strain evidence="3">KC 927</strain>
    </source>
</reference>
<dbReference type="RefSeq" id="WP_267282778.1">
    <property type="nucleotide sequence ID" value="NZ_JAOVZV010000022.1"/>
</dbReference>
<name>A0ABT3Y828_9FLAO</name>
<protein>
    <submittedName>
        <fullName evidence="3">DUF6371 domain-containing protein</fullName>
    </submittedName>
</protein>
<evidence type="ECO:0000313" key="4">
    <source>
        <dbReference type="Proteomes" id="UP001070176"/>
    </source>
</evidence>
<proteinExistence type="predicted"/>
<dbReference type="Pfam" id="PF19898">
    <property type="entry name" value="DUF6371"/>
    <property type="match status" value="1"/>
</dbReference>
<dbReference type="NCBIfam" id="NF040506">
    <property type="entry name" value="PG0870_Nterm"/>
    <property type="match status" value="1"/>
</dbReference>
<feature type="domain" description="Zinc beta-ribbon finger putative" evidence="2">
    <location>
        <begin position="5"/>
        <end position="58"/>
    </location>
</feature>
<dbReference type="EMBL" id="JAOVZV010000022">
    <property type="protein sequence ID" value="MCX8534330.1"/>
    <property type="molecule type" value="Genomic_DNA"/>
</dbReference>
<dbReference type="Proteomes" id="UP001070176">
    <property type="component" value="Unassembled WGS sequence"/>
</dbReference>
<dbReference type="InterPro" id="IPR047731">
    <property type="entry name" value="Zinc_ribbon_put"/>
</dbReference>